<reference evidence="9 10" key="1">
    <citation type="submission" date="2020-08" db="EMBL/GenBank/DDBJ databases">
        <title>Genome public.</title>
        <authorList>
            <person name="Liu C."/>
            <person name="Sun Q."/>
        </authorList>
    </citation>
    <scope>NUCLEOTIDE SEQUENCE [LARGE SCALE GENOMIC DNA]</scope>
    <source>
        <strain evidence="9 10">BX0805</strain>
    </source>
</reference>
<evidence type="ECO:0000256" key="4">
    <source>
        <dbReference type="ARBA" id="ARBA00022989"/>
    </source>
</evidence>
<proteinExistence type="inferred from homology"/>
<keyword evidence="5 7" id="KW-0472">Membrane</keyword>
<sequence length="909" mass="102379">MQKILRKRIIRDLKENLFRYLALGVLIILGMYLIVSLVGAAETIIEQTASIAEKNHLEDGEFGVFVPLTASELDKLGEKGVDIEPICYLDFSQGKKGTLRVFKNRENIDLVELDDGNLAKKAGEVVLEKRYCEENEIHVGDKIKIAGTSYQVVGIGSTPDYDAPYRNLSDSSVESSQFGTAFVTADAYETLQRSGQSEKAEQYQYAYRLNGKMTDDVFKEKVKKLAFTPEEVEDPYFTEYWDRTAGKKEDMENGIQDLFTGAEELNDALVELSAHNEDLTDGAGEIFDAFLKEANSGLLPYGLPKTLTEDNFEEVLEDMKADSDNALFRLKLNSIRDELKALKSYKDGVVSYTDAVGETADGSTELKDGISELKEQSDELFDTYFKVETNNLTFFLSADENPRIGAAADDQQINKFAGLVAGVIIMILFTYVISVFIIHGIEKESSVIGALYALGVTRKDLIFHYLSLPVMVTFLSGLIGTVIGFSKWGVPVQMQDCYNYFSVPQMPVVFPSYLLVYSLIMPSLVAVIVNCLAIWKHLSRPVLAMLKKEQKESRIKNLDLGNMGFVSRFRIRQMLREYRSGFAVILGMFISLLILMIGVDCYALCEHVRTGSIEDTKYEYMYTYKYPDETVPDGGEAAYAKTLKKEVLGYNLDVTVLGLEENNPYFDVTVPDEKNKVVLASAMAQKYGLKEGDVFVLQDEDTDMDYAFEVAGITKYTPGFYVFMDIEQMRELFGEDKEYYNVVFSDHALSIDAGKLYATTTRAEVEKASGVFTRMMMPMIYMMIGVSAFIFFVVMYLMMKVMIDRSSYGISLLMVFGYRGKELKKLYLNGNFYMVAVGAAICLPVSKIVMNAMYPYLVSNVACGLDLGLSWQIYADIYVAILVLYFIINYLLVRRLGKIVPAEFLKNRE</sequence>
<protein>
    <submittedName>
        <fullName evidence="9">ABC transporter permease</fullName>
    </submittedName>
</protein>
<keyword evidence="4 7" id="KW-1133">Transmembrane helix</keyword>
<evidence type="ECO:0000259" key="8">
    <source>
        <dbReference type="Pfam" id="PF02687"/>
    </source>
</evidence>
<evidence type="ECO:0000256" key="5">
    <source>
        <dbReference type="ARBA" id="ARBA00023136"/>
    </source>
</evidence>
<keyword evidence="3 7" id="KW-0812">Transmembrane</keyword>
<feature type="transmembrane region" description="Helical" evidence="7">
    <location>
        <begin position="832"/>
        <end position="853"/>
    </location>
</feature>
<comment type="similarity">
    <text evidence="6">Belongs to the ABC-4 integral membrane protein family.</text>
</comment>
<dbReference type="InterPro" id="IPR050250">
    <property type="entry name" value="Macrolide_Exporter_MacB"/>
</dbReference>
<evidence type="ECO:0000256" key="1">
    <source>
        <dbReference type="ARBA" id="ARBA00004651"/>
    </source>
</evidence>
<evidence type="ECO:0000313" key="10">
    <source>
        <dbReference type="Proteomes" id="UP000621540"/>
    </source>
</evidence>
<feature type="transmembrane region" description="Helical" evidence="7">
    <location>
        <begin position="462"/>
        <end position="485"/>
    </location>
</feature>
<feature type="transmembrane region" description="Helical" evidence="7">
    <location>
        <begin position="514"/>
        <end position="535"/>
    </location>
</feature>
<dbReference type="PANTHER" id="PTHR30572:SF4">
    <property type="entry name" value="ABC TRANSPORTER PERMEASE YTRF"/>
    <property type="match status" value="1"/>
</dbReference>
<name>A0ABR7IBP9_9FIRM</name>
<feature type="domain" description="ABC3 transporter permease C-terminal" evidence="8">
    <location>
        <begin position="420"/>
        <end position="538"/>
    </location>
</feature>
<feature type="transmembrane region" description="Helical" evidence="7">
    <location>
        <begin position="416"/>
        <end position="441"/>
    </location>
</feature>
<evidence type="ECO:0000256" key="6">
    <source>
        <dbReference type="ARBA" id="ARBA00038076"/>
    </source>
</evidence>
<dbReference type="Pfam" id="PF02687">
    <property type="entry name" value="FtsX"/>
    <property type="match status" value="1"/>
</dbReference>
<dbReference type="EMBL" id="JACOQH010000006">
    <property type="protein sequence ID" value="MBC5754288.1"/>
    <property type="molecule type" value="Genomic_DNA"/>
</dbReference>
<feature type="transmembrane region" description="Helical" evidence="7">
    <location>
        <begin position="873"/>
        <end position="893"/>
    </location>
</feature>
<evidence type="ECO:0000256" key="2">
    <source>
        <dbReference type="ARBA" id="ARBA00022475"/>
    </source>
</evidence>
<comment type="caution">
    <text evidence="9">The sequence shown here is derived from an EMBL/GenBank/DDBJ whole genome shotgun (WGS) entry which is preliminary data.</text>
</comment>
<evidence type="ECO:0000313" key="9">
    <source>
        <dbReference type="EMBL" id="MBC5754288.1"/>
    </source>
</evidence>
<dbReference type="PANTHER" id="PTHR30572">
    <property type="entry name" value="MEMBRANE COMPONENT OF TRANSPORTER-RELATED"/>
    <property type="match status" value="1"/>
</dbReference>
<dbReference type="RefSeq" id="WP_186982368.1">
    <property type="nucleotide sequence ID" value="NZ_JACOQH010000006.1"/>
</dbReference>
<comment type="subcellular location">
    <subcellularLocation>
        <location evidence="1">Cell membrane</location>
        <topology evidence="1">Multi-pass membrane protein</topology>
    </subcellularLocation>
</comment>
<evidence type="ECO:0000256" key="3">
    <source>
        <dbReference type="ARBA" id="ARBA00022692"/>
    </source>
</evidence>
<dbReference type="Proteomes" id="UP000621540">
    <property type="component" value="Unassembled WGS sequence"/>
</dbReference>
<evidence type="ECO:0000256" key="7">
    <source>
        <dbReference type="SAM" id="Phobius"/>
    </source>
</evidence>
<dbReference type="InterPro" id="IPR003838">
    <property type="entry name" value="ABC3_permease_C"/>
</dbReference>
<keyword evidence="10" id="KW-1185">Reference proteome</keyword>
<feature type="transmembrane region" description="Helical" evidence="7">
    <location>
        <begin position="20"/>
        <end position="41"/>
    </location>
</feature>
<organism evidence="9 10">
    <name type="scientific">Roseburia yibonii</name>
    <dbReference type="NCBI Taxonomy" id="2763063"/>
    <lineage>
        <taxon>Bacteria</taxon>
        <taxon>Bacillati</taxon>
        <taxon>Bacillota</taxon>
        <taxon>Clostridia</taxon>
        <taxon>Lachnospirales</taxon>
        <taxon>Lachnospiraceae</taxon>
        <taxon>Roseburia</taxon>
    </lineage>
</organism>
<feature type="transmembrane region" description="Helical" evidence="7">
    <location>
        <begin position="578"/>
        <end position="599"/>
    </location>
</feature>
<accession>A0ABR7IBP9</accession>
<feature type="transmembrane region" description="Helical" evidence="7">
    <location>
        <begin position="779"/>
        <end position="798"/>
    </location>
</feature>
<keyword evidence="2" id="KW-1003">Cell membrane</keyword>
<gene>
    <name evidence="9" type="ORF">H8Z76_09745</name>
</gene>